<dbReference type="AlphaFoldDB" id="A0A1L1PIP5"/>
<dbReference type="PANTHER" id="PTHR42760">
    <property type="entry name" value="SHORT-CHAIN DEHYDROGENASES/REDUCTASES FAMILY MEMBER"/>
    <property type="match status" value="1"/>
</dbReference>
<sequence length="254" mass="26501">MPSPATLFDLGARTALVTGAARGLGRAIAQGLAAHGARVWLGGRDEAALQAVAETIGPNARPLPFDVTDHAATSAAITRVLAEGSRLDIVVNTVGQRRREPLQALPAQALREMLETNLVAAWHLCREASEPMRRQGHGRLINITSIAGPLARAGDAAYTTSKGGLEAMTRALAAELGPHGITVNAIAPGYFATETNAAMVDDPGVADWLQRRTSIGRWGRPEEIAAAAVFLASDAASYVTGQVVAVDGGYLAHF</sequence>
<feature type="domain" description="Ketoreductase" evidence="2">
    <location>
        <begin position="13"/>
        <end position="189"/>
    </location>
</feature>
<dbReference type="Pfam" id="PF13561">
    <property type="entry name" value="adh_short_C2"/>
    <property type="match status" value="1"/>
</dbReference>
<dbReference type="PROSITE" id="PS00061">
    <property type="entry name" value="ADH_SHORT"/>
    <property type="match status" value="1"/>
</dbReference>
<dbReference type="EMBL" id="CCAE010000002">
    <property type="protein sequence ID" value="CDN85966.1"/>
    <property type="molecule type" value="Genomic_DNA"/>
</dbReference>
<evidence type="ECO:0000313" key="4">
    <source>
        <dbReference type="Proteomes" id="UP000028878"/>
    </source>
</evidence>
<accession>A0A1L1PIP5</accession>
<reference evidence="4" key="1">
    <citation type="submission" date="2014-02" db="EMBL/GenBank/DDBJ databases">
        <authorList>
            <person name="Gan H."/>
        </authorList>
    </citation>
    <scope>NUCLEOTIDE SEQUENCE [LARGE SCALE GENOMIC DNA]</scope>
    <source>
        <strain evidence="4">S1</strain>
    </source>
</reference>
<dbReference type="RefSeq" id="WP_009516437.1">
    <property type="nucleotide sequence ID" value="NZ_CCAE010000002.1"/>
</dbReference>
<dbReference type="Gene3D" id="3.40.50.720">
    <property type="entry name" value="NAD(P)-binding Rossmann-like Domain"/>
    <property type="match status" value="1"/>
</dbReference>
<dbReference type="GO" id="GO:0016616">
    <property type="term" value="F:oxidoreductase activity, acting on the CH-OH group of donors, NAD or NADP as acceptor"/>
    <property type="evidence" value="ECO:0007669"/>
    <property type="project" value="TreeGrafter"/>
</dbReference>
<dbReference type="Proteomes" id="UP000028878">
    <property type="component" value="Unassembled WGS sequence"/>
</dbReference>
<name>A0A1L1PIP5_HYDIT</name>
<protein>
    <submittedName>
        <fullName evidence="3">Gluconate 5-dehydrogenase</fullName>
    </submittedName>
</protein>
<dbReference type="GO" id="GO:0030497">
    <property type="term" value="P:fatty acid elongation"/>
    <property type="evidence" value="ECO:0007669"/>
    <property type="project" value="TreeGrafter"/>
</dbReference>
<dbReference type="NCBIfam" id="NF004778">
    <property type="entry name" value="PRK06124.1"/>
    <property type="match status" value="1"/>
</dbReference>
<dbReference type="InterPro" id="IPR002347">
    <property type="entry name" value="SDR_fam"/>
</dbReference>
<dbReference type="InterPro" id="IPR057326">
    <property type="entry name" value="KR_dom"/>
</dbReference>
<dbReference type="PRINTS" id="PR00080">
    <property type="entry name" value="SDRFAMILY"/>
</dbReference>
<dbReference type="FunFam" id="3.40.50.720:FF:000084">
    <property type="entry name" value="Short-chain dehydrogenase reductase"/>
    <property type="match status" value="1"/>
</dbReference>
<dbReference type="PANTHER" id="PTHR42760:SF135">
    <property type="entry name" value="BLL7886 PROTEIN"/>
    <property type="match status" value="1"/>
</dbReference>
<comment type="similarity">
    <text evidence="1">Belongs to the short-chain dehydrogenases/reductases (SDR) family.</text>
</comment>
<evidence type="ECO:0000313" key="3">
    <source>
        <dbReference type="EMBL" id="CDN85966.1"/>
    </source>
</evidence>
<proteinExistence type="inferred from homology"/>
<keyword evidence="4" id="KW-1185">Reference proteome</keyword>
<dbReference type="SMART" id="SM00822">
    <property type="entry name" value="PKS_KR"/>
    <property type="match status" value="1"/>
</dbReference>
<organism evidence="3 4">
    <name type="scientific">Hydrogenophaga intermedia</name>
    <dbReference type="NCBI Taxonomy" id="65786"/>
    <lineage>
        <taxon>Bacteria</taxon>
        <taxon>Pseudomonadati</taxon>
        <taxon>Pseudomonadota</taxon>
        <taxon>Betaproteobacteria</taxon>
        <taxon>Burkholderiales</taxon>
        <taxon>Comamonadaceae</taxon>
        <taxon>Hydrogenophaga</taxon>
    </lineage>
</organism>
<dbReference type="SUPFAM" id="SSF51735">
    <property type="entry name" value="NAD(P)-binding Rossmann-fold domains"/>
    <property type="match status" value="1"/>
</dbReference>
<evidence type="ECO:0000259" key="2">
    <source>
        <dbReference type="SMART" id="SM00822"/>
    </source>
</evidence>
<dbReference type="InterPro" id="IPR036291">
    <property type="entry name" value="NAD(P)-bd_dom_sf"/>
</dbReference>
<dbReference type="PRINTS" id="PR00081">
    <property type="entry name" value="GDHRDH"/>
</dbReference>
<evidence type="ECO:0000256" key="1">
    <source>
        <dbReference type="ARBA" id="ARBA00006484"/>
    </source>
</evidence>
<dbReference type="InterPro" id="IPR020904">
    <property type="entry name" value="Sc_DH/Rdtase_CS"/>
</dbReference>
<reference evidence="4" key="2">
    <citation type="submission" date="2014-11" db="EMBL/GenBank/DDBJ databases">
        <title>Draft genome sequence of Hydrogenophaga intermedia S1.</title>
        <authorList>
            <person name="Gan H.M."/>
            <person name="Chew T.H."/>
            <person name="Stolz A."/>
        </authorList>
    </citation>
    <scope>NUCLEOTIDE SEQUENCE [LARGE SCALE GENOMIC DNA]</scope>
    <source>
        <strain evidence="4">S1</strain>
    </source>
</reference>
<gene>
    <name evidence="3" type="ORF">BN948_00364</name>
</gene>